<evidence type="ECO:0000313" key="1">
    <source>
        <dbReference type="EMBL" id="CAH9085300.1"/>
    </source>
</evidence>
<gene>
    <name evidence="1" type="ORF">CEPIT_LOCUS9232</name>
</gene>
<organism evidence="1 2">
    <name type="scientific">Cuscuta epithymum</name>
    <dbReference type="NCBI Taxonomy" id="186058"/>
    <lineage>
        <taxon>Eukaryota</taxon>
        <taxon>Viridiplantae</taxon>
        <taxon>Streptophyta</taxon>
        <taxon>Embryophyta</taxon>
        <taxon>Tracheophyta</taxon>
        <taxon>Spermatophyta</taxon>
        <taxon>Magnoliopsida</taxon>
        <taxon>eudicotyledons</taxon>
        <taxon>Gunneridae</taxon>
        <taxon>Pentapetalae</taxon>
        <taxon>asterids</taxon>
        <taxon>lamiids</taxon>
        <taxon>Solanales</taxon>
        <taxon>Convolvulaceae</taxon>
        <taxon>Cuscuteae</taxon>
        <taxon>Cuscuta</taxon>
        <taxon>Cuscuta subgen. Cuscuta</taxon>
    </lineage>
</organism>
<accession>A0AAV0CY50</accession>
<name>A0AAV0CY50_9ASTE</name>
<protein>
    <submittedName>
        <fullName evidence="1">Uncharacterized protein</fullName>
    </submittedName>
</protein>
<dbReference type="Proteomes" id="UP001152523">
    <property type="component" value="Unassembled WGS sequence"/>
</dbReference>
<comment type="caution">
    <text evidence="1">The sequence shown here is derived from an EMBL/GenBank/DDBJ whole genome shotgun (WGS) entry which is preliminary data.</text>
</comment>
<proteinExistence type="predicted"/>
<reference evidence="1" key="1">
    <citation type="submission" date="2022-07" db="EMBL/GenBank/DDBJ databases">
        <authorList>
            <person name="Macas J."/>
            <person name="Novak P."/>
            <person name="Neumann P."/>
        </authorList>
    </citation>
    <scope>NUCLEOTIDE SEQUENCE</scope>
</reference>
<sequence>MTEKKLVYDFLELQQEVETNVLFPHEYDFGTVCTCEDCFQKIKMLKKFEEELQAKRELVRDCIDLHQDNFERCLHLASASHWAIRMLRLLRNNHQIVSKKGGLSSTLEKDKLEEQMEHLNDLTSNLLFDHLISKPVVASDPGNDKEETDILPLAKEIRDGLYKYGITKFKDVTSHILKEIEQIEKEHMQEKKSAEAHKKQLDPIISKKHIEKQIMVVKKLPLNELYLECQKLVDEISPFDERNTLLSKAYKDTMSTLSDMIRVRFEFWLRYQSASLIKKDHIMSGLKDALESLCKKAASFNDGWEVDYAPYFTAYERKDTHPKRSRIQ</sequence>
<keyword evidence="2" id="KW-1185">Reference proteome</keyword>
<evidence type="ECO:0000313" key="2">
    <source>
        <dbReference type="Proteomes" id="UP001152523"/>
    </source>
</evidence>
<dbReference type="AlphaFoldDB" id="A0AAV0CY50"/>
<dbReference type="EMBL" id="CAMAPF010000050">
    <property type="protein sequence ID" value="CAH9085300.1"/>
    <property type="molecule type" value="Genomic_DNA"/>
</dbReference>